<protein>
    <submittedName>
        <fullName evidence="2">Uncharacterized protein</fullName>
    </submittedName>
</protein>
<proteinExistence type="predicted"/>
<reference evidence="2" key="1">
    <citation type="submission" date="2020-04" db="EMBL/GenBank/DDBJ databases">
        <authorList>
            <person name="Chiriac C."/>
            <person name="Salcher M."/>
            <person name="Ghai R."/>
            <person name="Kavagutti S V."/>
        </authorList>
    </citation>
    <scope>NUCLEOTIDE SEQUENCE</scope>
</reference>
<evidence type="ECO:0000256" key="1">
    <source>
        <dbReference type="SAM" id="Coils"/>
    </source>
</evidence>
<accession>A0A6J5L8F9</accession>
<name>A0A6J5L8F9_9CAUD</name>
<evidence type="ECO:0000313" key="2">
    <source>
        <dbReference type="EMBL" id="CAB4128059.1"/>
    </source>
</evidence>
<keyword evidence="1" id="KW-0175">Coiled coil</keyword>
<feature type="coiled-coil region" evidence="1">
    <location>
        <begin position="21"/>
        <end position="48"/>
    </location>
</feature>
<gene>
    <name evidence="2" type="ORF">UFOVP111_4</name>
</gene>
<dbReference type="EMBL" id="LR796226">
    <property type="protein sequence ID" value="CAB4128059.1"/>
    <property type="molecule type" value="Genomic_DNA"/>
</dbReference>
<organism evidence="2">
    <name type="scientific">uncultured Caudovirales phage</name>
    <dbReference type="NCBI Taxonomy" id="2100421"/>
    <lineage>
        <taxon>Viruses</taxon>
        <taxon>Duplodnaviria</taxon>
        <taxon>Heunggongvirae</taxon>
        <taxon>Uroviricota</taxon>
        <taxon>Caudoviricetes</taxon>
        <taxon>Peduoviridae</taxon>
        <taxon>Maltschvirus</taxon>
        <taxon>Maltschvirus maltsch</taxon>
    </lineage>
</organism>
<sequence length="132" mass="15488">MAQISVKPTRTLMVQAIKDALKNIPAEIEKYEQDLKQYKKDMQAWVKSFDYSPSNIKDSDVREDIYTNKVYGVTVHLKKYPANKPKLPKRPRFDGHYKNHAMEELTRVLRMLELSDEERVTASLANRVIDYI</sequence>